<evidence type="ECO:0000256" key="1">
    <source>
        <dbReference type="ARBA" id="ARBA00004141"/>
    </source>
</evidence>
<feature type="transmembrane region" description="Helical" evidence="10">
    <location>
        <begin position="61"/>
        <end position="87"/>
    </location>
</feature>
<keyword evidence="8 10" id="KW-0012">Acyltransferase</keyword>
<dbReference type="PANTHER" id="PTHR12246">
    <property type="entry name" value="PALMITOYLTRANSFERASE ZDHHC16"/>
    <property type="match status" value="1"/>
</dbReference>
<keyword evidence="4 10" id="KW-1133">Transmembrane helix</keyword>
<keyword evidence="7" id="KW-0449">Lipoprotein</keyword>
<feature type="region of interest" description="Disordered" evidence="11">
    <location>
        <begin position="215"/>
        <end position="234"/>
    </location>
</feature>
<evidence type="ECO:0000256" key="9">
    <source>
        <dbReference type="ARBA" id="ARBA00048048"/>
    </source>
</evidence>
<dbReference type="PROSITE" id="PS50216">
    <property type="entry name" value="DHHC"/>
    <property type="match status" value="1"/>
</dbReference>
<sequence length="277" mass="30968">MDHHCPWVNNCVGFLNYCHFIRFLVYVDISTIYLFTLLCCRLSQLVGDMRNSNIRPTALEASFLSINLISSAVVMVTVGILTSYHIYCITTNTTTIEGWEKGRSLTIKGMGKIQNVKCPYDQGIYKNLQSVLGRWPIFWFLPGSMSGTGLDFPISTKYMNDDEATIEKTVFSSSTSLNRPNSMESVWTASTDLYRNNTIESTYGDRLKVDITPLQPLKTKPSNNTIGSGRSAPATPGSILTFASTATTLVDFHHQNSKLPVKLPSNYSESDYPMSHR</sequence>
<evidence type="ECO:0000313" key="14">
    <source>
        <dbReference type="Proteomes" id="UP000613177"/>
    </source>
</evidence>
<comment type="caution">
    <text evidence="13">The sequence shown here is derived from an EMBL/GenBank/DDBJ whole genome shotgun (WGS) entry which is preliminary data.</text>
</comment>
<dbReference type="Pfam" id="PF01529">
    <property type="entry name" value="DHHC"/>
    <property type="match status" value="1"/>
</dbReference>
<evidence type="ECO:0000256" key="7">
    <source>
        <dbReference type="ARBA" id="ARBA00023288"/>
    </source>
</evidence>
<evidence type="ECO:0000256" key="4">
    <source>
        <dbReference type="ARBA" id="ARBA00022989"/>
    </source>
</evidence>
<evidence type="ECO:0000256" key="5">
    <source>
        <dbReference type="ARBA" id="ARBA00023136"/>
    </source>
</evidence>
<keyword evidence="14" id="KW-1185">Reference proteome</keyword>
<comment type="catalytic activity">
    <reaction evidence="9 10">
        <text>L-cysteinyl-[protein] + hexadecanoyl-CoA = S-hexadecanoyl-L-cysteinyl-[protein] + CoA</text>
        <dbReference type="Rhea" id="RHEA:36683"/>
        <dbReference type="Rhea" id="RHEA-COMP:10131"/>
        <dbReference type="Rhea" id="RHEA-COMP:11032"/>
        <dbReference type="ChEBI" id="CHEBI:29950"/>
        <dbReference type="ChEBI" id="CHEBI:57287"/>
        <dbReference type="ChEBI" id="CHEBI:57379"/>
        <dbReference type="ChEBI" id="CHEBI:74151"/>
        <dbReference type="EC" id="2.3.1.225"/>
    </reaction>
</comment>
<comment type="subcellular location">
    <subcellularLocation>
        <location evidence="1">Membrane</location>
        <topology evidence="1">Multi-pass membrane protein</topology>
    </subcellularLocation>
</comment>
<gene>
    <name evidence="13" type="ORF">INT48_007298</name>
</gene>
<dbReference type="GO" id="GO:0019706">
    <property type="term" value="F:protein-cysteine S-palmitoyltransferase activity"/>
    <property type="evidence" value="ECO:0007669"/>
    <property type="project" value="UniProtKB-EC"/>
</dbReference>
<keyword evidence="6" id="KW-0564">Palmitate</keyword>
<keyword evidence="2 10" id="KW-0808">Transferase</keyword>
<comment type="domain">
    <text evidence="10">The DHHC domain is required for palmitoyltransferase activity.</text>
</comment>
<dbReference type="InterPro" id="IPR001594">
    <property type="entry name" value="Palmitoyltrfase_DHHC"/>
</dbReference>
<protein>
    <recommendedName>
        <fullName evidence="10">Palmitoyltransferase</fullName>
        <ecNumber evidence="10">2.3.1.225</ecNumber>
    </recommendedName>
</protein>
<dbReference type="GO" id="GO:0016020">
    <property type="term" value="C:membrane"/>
    <property type="evidence" value="ECO:0007669"/>
    <property type="project" value="UniProtKB-SubCell"/>
</dbReference>
<organism evidence="13 14">
    <name type="scientific">Thamnidium elegans</name>
    <dbReference type="NCBI Taxonomy" id="101142"/>
    <lineage>
        <taxon>Eukaryota</taxon>
        <taxon>Fungi</taxon>
        <taxon>Fungi incertae sedis</taxon>
        <taxon>Mucoromycota</taxon>
        <taxon>Mucoromycotina</taxon>
        <taxon>Mucoromycetes</taxon>
        <taxon>Mucorales</taxon>
        <taxon>Mucorineae</taxon>
        <taxon>Mucoraceae</taxon>
        <taxon>Thamnidium</taxon>
    </lineage>
</organism>
<dbReference type="InterPro" id="IPR039859">
    <property type="entry name" value="PFA4/ZDH16/20/ERF2-like"/>
</dbReference>
<evidence type="ECO:0000256" key="3">
    <source>
        <dbReference type="ARBA" id="ARBA00022692"/>
    </source>
</evidence>
<accession>A0A8H7SKX2</accession>
<evidence type="ECO:0000259" key="12">
    <source>
        <dbReference type="Pfam" id="PF01529"/>
    </source>
</evidence>
<dbReference type="Proteomes" id="UP000613177">
    <property type="component" value="Unassembled WGS sequence"/>
</dbReference>
<reference evidence="13" key="1">
    <citation type="submission" date="2021-01" db="EMBL/GenBank/DDBJ databases">
        <title>Metabolic potential, ecology and presence of endohyphal bacteria is reflected in genomic diversity of Mucoromycotina.</title>
        <authorList>
            <person name="Muszewska A."/>
            <person name="Okrasinska A."/>
            <person name="Steczkiewicz K."/>
            <person name="Drgas O."/>
            <person name="Orlowska M."/>
            <person name="Perlinska-Lenart U."/>
            <person name="Aleksandrzak-Piekarczyk T."/>
            <person name="Szatraj K."/>
            <person name="Zielenkiewicz U."/>
            <person name="Pilsyk S."/>
            <person name="Malc E."/>
            <person name="Mieczkowski P."/>
            <person name="Kruszewska J.S."/>
            <person name="Biernat P."/>
            <person name="Pawlowska J."/>
        </authorList>
    </citation>
    <scope>NUCLEOTIDE SEQUENCE</scope>
    <source>
        <strain evidence="13">WA0000018081</strain>
    </source>
</reference>
<evidence type="ECO:0000256" key="6">
    <source>
        <dbReference type="ARBA" id="ARBA00023139"/>
    </source>
</evidence>
<evidence type="ECO:0000256" key="10">
    <source>
        <dbReference type="RuleBase" id="RU079119"/>
    </source>
</evidence>
<evidence type="ECO:0000313" key="13">
    <source>
        <dbReference type="EMBL" id="KAG2232394.1"/>
    </source>
</evidence>
<feature type="transmembrane region" description="Helical" evidence="10">
    <location>
        <begin position="20"/>
        <end position="40"/>
    </location>
</feature>
<proteinExistence type="inferred from homology"/>
<name>A0A8H7SKX2_9FUNG</name>
<comment type="similarity">
    <text evidence="10">Belongs to the DHHC palmitoyltransferase family.</text>
</comment>
<evidence type="ECO:0000256" key="11">
    <source>
        <dbReference type="SAM" id="MobiDB-lite"/>
    </source>
</evidence>
<feature type="domain" description="Palmitoyltransferase DHHC" evidence="12">
    <location>
        <begin position="1"/>
        <end position="101"/>
    </location>
</feature>
<dbReference type="EMBL" id="JAEPRE010000113">
    <property type="protein sequence ID" value="KAG2232394.1"/>
    <property type="molecule type" value="Genomic_DNA"/>
</dbReference>
<evidence type="ECO:0000256" key="8">
    <source>
        <dbReference type="ARBA" id="ARBA00023315"/>
    </source>
</evidence>
<dbReference type="EC" id="2.3.1.225" evidence="10"/>
<keyword evidence="5 10" id="KW-0472">Membrane</keyword>
<evidence type="ECO:0000256" key="2">
    <source>
        <dbReference type="ARBA" id="ARBA00022679"/>
    </source>
</evidence>
<keyword evidence="3 10" id="KW-0812">Transmembrane</keyword>
<dbReference type="AlphaFoldDB" id="A0A8H7SKX2"/>